<dbReference type="OrthoDB" id="3924768at2759"/>
<organism evidence="2 3">
    <name type="scientific">Lentithecium fluviatile CBS 122367</name>
    <dbReference type="NCBI Taxonomy" id="1168545"/>
    <lineage>
        <taxon>Eukaryota</taxon>
        <taxon>Fungi</taxon>
        <taxon>Dikarya</taxon>
        <taxon>Ascomycota</taxon>
        <taxon>Pezizomycotina</taxon>
        <taxon>Dothideomycetes</taxon>
        <taxon>Pleosporomycetidae</taxon>
        <taxon>Pleosporales</taxon>
        <taxon>Massarineae</taxon>
        <taxon>Lentitheciaceae</taxon>
        <taxon>Lentithecium</taxon>
    </lineage>
</organism>
<name>A0A6G1IJJ1_9PLEO</name>
<keyword evidence="3" id="KW-1185">Reference proteome</keyword>
<evidence type="ECO:0000313" key="2">
    <source>
        <dbReference type="EMBL" id="KAF2678305.1"/>
    </source>
</evidence>
<dbReference type="Proteomes" id="UP000799291">
    <property type="component" value="Unassembled WGS sequence"/>
</dbReference>
<feature type="region of interest" description="Disordered" evidence="1">
    <location>
        <begin position="29"/>
        <end position="49"/>
    </location>
</feature>
<feature type="region of interest" description="Disordered" evidence="1">
    <location>
        <begin position="79"/>
        <end position="109"/>
    </location>
</feature>
<evidence type="ECO:0000313" key="3">
    <source>
        <dbReference type="Proteomes" id="UP000799291"/>
    </source>
</evidence>
<protein>
    <submittedName>
        <fullName evidence="2">Uncharacterized protein</fullName>
    </submittedName>
</protein>
<sequence length="416" mass="46957">MASIVSTEPTLVGNAGGGGSIFSSSTLVQNDAQPAHLPRSTSNAHDSDAARTTYHIYPEKERHKRIQSRIDLTHESLKSAAGRAARKAKKDAKKGVAVEPEAEPDSEAETNYRHCGGAFFLHSPYLAFHNPPQVLYLGGDEVTPRTPVMLIHGSAFWRKYKLQYGYDLARADVVDPRGVISWKHNGGNKAELKADDKKFKGYKVRTWRLWGETGKAYVHKVKANRKAGIGLDPDDPLDPVGMDDQLSDNYRARADHVVYLDWEHPFSRHARQYHFRYNEVDFYWKGTKTIEKSGFFGRFLRYNHLKLVAQIPAIDEADQTFKPQVCLGTYTCSLSQKKCGRLELYDSVILQLAEVYIQVIGTPGLREEERIKVLRLKKTWFYRVLVATALCMINAEKEKRQMVGEWLENAGEGAGG</sequence>
<dbReference type="AlphaFoldDB" id="A0A6G1IJJ1"/>
<gene>
    <name evidence="2" type="ORF">K458DRAFT_348793</name>
</gene>
<accession>A0A6G1IJJ1</accession>
<proteinExistence type="predicted"/>
<evidence type="ECO:0000256" key="1">
    <source>
        <dbReference type="SAM" id="MobiDB-lite"/>
    </source>
</evidence>
<reference evidence="2" key="1">
    <citation type="journal article" date="2020" name="Stud. Mycol.">
        <title>101 Dothideomycetes genomes: a test case for predicting lifestyles and emergence of pathogens.</title>
        <authorList>
            <person name="Haridas S."/>
            <person name="Albert R."/>
            <person name="Binder M."/>
            <person name="Bloem J."/>
            <person name="Labutti K."/>
            <person name="Salamov A."/>
            <person name="Andreopoulos B."/>
            <person name="Baker S."/>
            <person name="Barry K."/>
            <person name="Bills G."/>
            <person name="Bluhm B."/>
            <person name="Cannon C."/>
            <person name="Castanera R."/>
            <person name="Culley D."/>
            <person name="Daum C."/>
            <person name="Ezra D."/>
            <person name="Gonzalez J."/>
            <person name="Henrissat B."/>
            <person name="Kuo A."/>
            <person name="Liang C."/>
            <person name="Lipzen A."/>
            <person name="Lutzoni F."/>
            <person name="Magnuson J."/>
            <person name="Mondo S."/>
            <person name="Nolan M."/>
            <person name="Ohm R."/>
            <person name="Pangilinan J."/>
            <person name="Park H.-J."/>
            <person name="Ramirez L."/>
            <person name="Alfaro M."/>
            <person name="Sun H."/>
            <person name="Tritt A."/>
            <person name="Yoshinaga Y."/>
            <person name="Zwiers L.-H."/>
            <person name="Turgeon B."/>
            <person name="Goodwin S."/>
            <person name="Spatafora J."/>
            <person name="Crous P."/>
            <person name="Grigoriev I."/>
        </authorList>
    </citation>
    <scope>NUCLEOTIDE SEQUENCE</scope>
    <source>
        <strain evidence="2">CBS 122367</strain>
    </source>
</reference>
<dbReference type="EMBL" id="MU005613">
    <property type="protein sequence ID" value="KAF2678305.1"/>
    <property type="molecule type" value="Genomic_DNA"/>
</dbReference>